<proteinExistence type="predicted"/>
<dbReference type="EMBL" id="CAJFDI010000004">
    <property type="protein sequence ID" value="CAD5226730.1"/>
    <property type="molecule type" value="Genomic_DNA"/>
</dbReference>
<dbReference type="Proteomes" id="UP000582659">
    <property type="component" value="Unassembled WGS sequence"/>
</dbReference>
<keyword evidence="1" id="KW-0732">Signal</keyword>
<feature type="signal peptide" evidence="1">
    <location>
        <begin position="1"/>
        <end position="18"/>
    </location>
</feature>
<dbReference type="AlphaFoldDB" id="A0A1I7S387"/>
<dbReference type="Proteomes" id="UP000095284">
    <property type="component" value="Unplaced"/>
</dbReference>
<evidence type="ECO:0000313" key="3">
    <source>
        <dbReference type="Proteomes" id="UP000095284"/>
    </source>
</evidence>
<reference evidence="2" key="2">
    <citation type="submission" date="2020-09" db="EMBL/GenBank/DDBJ databases">
        <authorList>
            <person name="Kikuchi T."/>
        </authorList>
    </citation>
    <scope>NUCLEOTIDE SEQUENCE</scope>
    <source>
        <strain evidence="2">Ka4C1</strain>
    </source>
</reference>
<evidence type="ECO:0000313" key="5">
    <source>
        <dbReference type="WBParaSite" id="BXY_0746700.1"/>
    </source>
</evidence>
<dbReference type="PANTHER" id="PTHR35180">
    <property type="entry name" value="PROTEIN CBG06219"/>
    <property type="match status" value="1"/>
</dbReference>
<evidence type="ECO:0000256" key="1">
    <source>
        <dbReference type="SAM" id="SignalP"/>
    </source>
</evidence>
<dbReference type="EMBL" id="CAJFCV020000004">
    <property type="protein sequence ID" value="CAG9116135.1"/>
    <property type="molecule type" value="Genomic_DNA"/>
</dbReference>
<sequence length="192" mass="21469">MWLLRLLLTLSIISFSSTFLLDEVPFEINPLIIHWEDNDVIRGRLKASADLHLAEKSHFKNREFLIESNKVVSDHKTDRSRRDLGLLTSPVATAVVTGMIGMTAKVVSDITSYHSNPSSGGCEWFGTAPLCNHACPSDYDYVRGHNGRCSNFWLASTCKPDDSFGEPCSTLLGSFFKKRFCCKLAFFDDAIP</sequence>
<dbReference type="WBParaSite" id="BXY_0746700.1">
    <property type="protein sequence ID" value="BXY_0746700.1"/>
    <property type="gene ID" value="BXY_0746700"/>
</dbReference>
<gene>
    <name evidence="2" type="ORF">BXYJ_LOCUS9275</name>
</gene>
<dbReference type="Proteomes" id="UP000659654">
    <property type="component" value="Unassembled WGS sequence"/>
</dbReference>
<organism evidence="3 5">
    <name type="scientific">Bursaphelenchus xylophilus</name>
    <name type="common">Pinewood nematode worm</name>
    <name type="synonym">Aphelenchoides xylophilus</name>
    <dbReference type="NCBI Taxonomy" id="6326"/>
    <lineage>
        <taxon>Eukaryota</taxon>
        <taxon>Metazoa</taxon>
        <taxon>Ecdysozoa</taxon>
        <taxon>Nematoda</taxon>
        <taxon>Chromadorea</taxon>
        <taxon>Rhabditida</taxon>
        <taxon>Tylenchina</taxon>
        <taxon>Tylenchomorpha</taxon>
        <taxon>Aphelenchoidea</taxon>
        <taxon>Aphelenchoididae</taxon>
        <taxon>Bursaphelenchus</taxon>
    </lineage>
</organism>
<evidence type="ECO:0000313" key="2">
    <source>
        <dbReference type="EMBL" id="CAD5226730.1"/>
    </source>
</evidence>
<dbReference type="OrthoDB" id="5854748at2759"/>
<protein>
    <submittedName>
        <fullName evidence="2">(pine wood nematode) hypothetical protein</fullName>
    </submittedName>
</protein>
<keyword evidence="4" id="KW-1185">Reference proteome</keyword>
<feature type="chain" id="PRO_5036022052" evidence="1">
    <location>
        <begin position="19"/>
        <end position="192"/>
    </location>
</feature>
<evidence type="ECO:0000313" key="4">
    <source>
        <dbReference type="Proteomes" id="UP000659654"/>
    </source>
</evidence>
<reference evidence="5" key="1">
    <citation type="submission" date="2016-11" db="UniProtKB">
        <authorList>
            <consortium name="WormBaseParasite"/>
        </authorList>
    </citation>
    <scope>IDENTIFICATION</scope>
</reference>
<dbReference type="eggNOG" id="ENOG502S45B">
    <property type="taxonomic scope" value="Eukaryota"/>
</dbReference>
<name>A0A1I7S387_BURXY</name>
<accession>A0A1I7S387</accession>
<dbReference type="PANTHER" id="PTHR35180:SF4">
    <property type="entry name" value="PROTEIN CBG06219"/>
    <property type="match status" value="1"/>
</dbReference>